<dbReference type="Proteomes" id="UP000243494">
    <property type="component" value="Unassembled WGS sequence"/>
</dbReference>
<feature type="transmembrane region" description="Helical" evidence="8">
    <location>
        <begin position="181"/>
        <end position="201"/>
    </location>
</feature>
<proteinExistence type="inferred from homology"/>
<keyword evidence="3 8" id="KW-0812">Transmembrane</keyword>
<dbReference type="PROSITE" id="PS50928">
    <property type="entry name" value="ABC_TM1"/>
    <property type="match status" value="1"/>
</dbReference>
<dbReference type="Gene3D" id="3.40.190.10">
    <property type="entry name" value="Periplasmic binding protein-like II"/>
    <property type="match status" value="1"/>
</dbReference>
<feature type="transmembrane region" description="Helical" evidence="8">
    <location>
        <begin position="135"/>
        <end position="161"/>
    </location>
</feature>
<evidence type="ECO:0000256" key="2">
    <source>
        <dbReference type="ARBA" id="ARBA00022448"/>
    </source>
</evidence>
<dbReference type="Gene3D" id="1.10.3720.10">
    <property type="entry name" value="MetI-like"/>
    <property type="match status" value="1"/>
</dbReference>
<comment type="similarity">
    <text evidence="8">Belongs to the binding-protein-dependent transport system permease family.</text>
</comment>
<organism evidence="10 11">
    <name type="scientific">Romboutsia maritimum</name>
    <dbReference type="NCBI Taxonomy" id="2020948"/>
    <lineage>
        <taxon>Bacteria</taxon>
        <taxon>Bacillati</taxon>
        <taxon>Bacillota</taxon>
        <taxon>Clostridia</taxon>
        <taxon>Peptostreptococcales</taxon>
        <taxon>Peptostreptococcaceae</taxon>
        <taxon>Romboutsia</taxon>
    </lineage>
</organism>
<evidence type="ECO:0000313" key="11">
    <source>
        <dbReference type="Proteomes" id="UP000243494"/>
    </source>
</evidence>
<accession>A0A255IFR1</accession>
<evidence type="ECO:0000256" key="5">
    <source>
        <dbReference type="ARBA" id="ARBA00023136"/>
    </source>
</evidence>
<name>A0A255IFR1_9FIRM</name>
<dbReference type="GO" id="GO:0043190">
    <property type="term" value="C:ATP-binding cassette (ABC) transporter complex"/>
    <property type="evidence" value="ECO:0007669"/>
    <property type="project" value="InterPro"/>
</dbReference>
<sequence>MCLGNFITFILNQKSQIINLLIQHIGLTFSAILIAILIGVPLGIIISKVYHLKKIILGFVNLVQAVPSMALLGLLIPILGIGSKPAIFMVVIYSLLPIVKNTYTGITSIDPVVLESAKGIGLTKNQTLFKIQLPLALPIIMAGVRISAVTAVGLMTLAAFIGAGGLGYLVFSGVQTVNNNMILAGAIPSCILALFIDYVFSKVELLVTPKGLEAKSNKKNTFGIKIVSVIIVITVTVTTFMSVFSNEKETITIGSKNFTEQLILGNMYADLVEENTDYNVERKLNLGGSSVAFEALKSNELDMYVDYTGTLLMNVMGEDIIKDSDKAYKHIQDTMTKKYDLKLLDPIGFNNTYTLAMMPEVAERYGINTISDLSKYSDKLIISPTLEFENREDGLKGVSRYYDLSFKNSKGMDGSIRYSALNKNESQVVDAFLTDGLIKKFKLKILEDDKQFFPAYYAVPLVSKDTIEKHPELEDILNMLSNKIDEKTMLELNYEVDELGKSPESVAHNFLIKENLLKNK</sequence>
<keyword evidence="5 8" id="KW-0472">Membrane</keyword>
<dbReference type="CDD" id="cd06261">
    <property type="entry name" value="TM_PBP2"/>
    <property type="match status" value="1"/>
</dbReference>
<dbReference type="InterPro" id="IPR051204">
    <property type="entry name" value="ABC_transp_perm/SBD"/>
</dbReference>
<feature type="transmembrane region" description="Helical" evidence="8">
    <location>
        <begin position="222"/>
        <end position="244"/>
    </location>
</feature>
<dbReference type="Pfam" id="PF00528">
    <property type="entry name" value="BPD_transp_1"/>
    <property type="match status" value="1"/>
</dbReference>
<dbReference type="GO" id="GO:0022857">
    <property type="term" value="F:transmembrane transporter activity"/>
    <property type="evidence" value="ECO:0007669"/>
    <property type="project" value="InterPro"/>
</dbReference>
<dbReference type="SUPFAM" id="SSF161098">
    <property type="entry name" value="MetI-like"/>
    <property type="match status" value="1"/>
</dbReference>
<comment type="similarity">
    <text evidence="7">In the N-terminal section; belongs to the binding-protein-dependent transport system permease family.</text>
</comment>
<dbReference type="GO" id="GO:0031460">
    <property type="term" value="P:glycine betaine transport"/>
    <property type="evidence" value="ECO:0007669"/>
    <property type="project" value="TreeGrafter"/>
</dbReference>
<feature type="domain" description="ABC transmembrane type-1" evidence="9">
    <location>
        <begin position="21"/>
        <end position="200"/>
    </location>
</feature>
<comment type="caution">
    <text evidence="10">The sequence shown here is derived from an EMBL/GenBank/DDBJ whole genome shotgun (WGS) entry which is preliminary data.</text>
</comment>
<keyword evidence="4 8" id="KW-1133">Transmembrane helix</keyword>
<keyword evidence="11" id="KW-1185">Reference proteome</keyword>
<evidence type="ECO:0000256" key="8">
    <source>
        <dbReference type="RuleBase" id="RU363032"/>
    </source>
</evidence>
<feature type="transmembrane region" description="Helical" evidence="8">
    <location>
        <begin position="56"/>
        <end position="80"/>
    </location>
</feature>
<evidence type="ECO:0000259" key="9">
    <source>
        <dbReference type="PROSITE" id="PS50928"/>
    </source>
</evidence>
<feature type="transmembrane region" description="Helical" evidence="8">
    <location>
        <begin position="86"/>
        <end position="114"/>
    </location>
</feature>
<dbReference type="PANTHER" id="PTHR30177">
    <property type="entry name" value="GLYCINE BETAINE/L-PROLINE TRANSPORT SYSTEM PERMEASE PROTEIN PROW"/>
    <property type="match status" value="1"/>
</dbReference>
<dbReference type="EMBL" id="NOJZ02000007">
    <property type="protein sequence ID" value="RDY23892.1"/>
    <property type="molecule type" value="Genomic_DNA"/>
</dbReference>
<evidence type="ECO:0000256" key="6">
    <source>
        <dbReference type="ARBA" id="ARBA00035642"/>
    </source>
</evidence>
<dbReference type="FunFam" id="1.10.3720.10:FF:000001">
    <property type="entry name" value="Glycine betaine ABC transporter, permease"/>
    <property type="match status" value="1"/>
</dbReference>
<evidence type="ECO:0000256" key="4">
    <source>
        <dbReference type="ARBA" id="ARBA00022989"/>
    </source>
</evidence>
<dbReference type="Pfam" id="PF04069">
    <property type="entry name" value="OpuAC"/>
    <property type="match status" value="1"/>
</dbReference>
<evidence type="ECO:0000256" key="1">
    <source>
        <dbReference type="ARBA" id="ARBA00004141"/>
    </source>
</evidence>
<protein>
    <submittedName>
        <fullName evidence="10">ABC transporter permease subunit</fullName>
    </submittedName>
</protein>
<dbReference type="PANTHER" id="PTHR30177:SF4">
    <property type="entry name" value="OSMOPROTECTANT IMPORT PERMEASE PROTEIN OSMW"/>
    <property type="match status" value="1"/>
</dbReference>
<dbReference type="Gene3D" id="3.40.190.120">
    <property type="entry name" value="Osmoprotection protein (prox), domain 2"/>
    <property type="match status" value="1"/>
</dbReference>
<dbReference type="InterPro" id="IPR000515">
    <property type="entry name" value="MetI-like"/>
</dbReference>
<dbReference type="OrthoDB" id="9801163at2"/>
<dbReference type="InterPro" id="IPR007210">
    <property type="entry name" value="ABC_Gly_betaine_transp_sub-bd"/>
</dbReference>
<comment type="similarity">
    <text evidence="6">In the C-terminal section; belongs to the OsmX family.</text>
</comment>
<dbReference type="InterPro" id="IPR035906">
    <property type="entry name" value="MetI-like_sf"/>
</dbReference>
<gene>
    <name evidence="10" type="ORF">CHF27_005945</name>
</gene>
<feature type="transmembrane region" description="Helical" evidence="8">
    <location>
        <begin position="20"/>
        <end position="44"/>
    </location>
</feature>
<dbReference type="AlphaFoldDB" id="A0A255IFR1"/>
<dbReference type="SUPFAM" id="SSF53850">
    <property type="entry name" value="Periplasmic binding protein-like II"/>
    <property type="match status" value="1"/>
</dbReference>
<reference evidence="10 11" key="1">
    <citation type="journal article" date="2017" name="Genome Announc.">
        <title>Draft Genome Sequence of Romboutsia maritimum sp. nov. Strain CCRI-22766(T), Isolated from Coastal Estuarine Mud.</title>
        <authorList>
            <person name="Maheux A.F."/>
            <person name="Boudreau D.K."/>
            <person name="Berube E."/>
            <person name="Boissinot M."/>
            <person name="Raymond F."/>
            <person name="Brodeur S."/>
            <person name="Corbeil J."/>
            <person name="Brightwell G."/>
            <person name="Broda D."/>
            <person name="Omar R.F."/>
            <person name="Bergeron M.G."/>
        </authorList>
    </citation>
    <scope>NUCLEOTIDE SEQUENCE [LARGE SCALE GENOMIC DNA]</scope>
    <source>
        <strain evidence="10 11">CCRI-22766</strain>
    </source>
</reference>
<dbReference type="CDD" id="cd13609">
    <property type="entry name" value="PBP2_Opu_like_1"/>
    <property type="match status" value="1"/>
</dbReference>
<keyword evidence="2 8" id="KW-0813">Transport</keyword>
<comment type="subcellular location">
    <subcellularLocation>
        <location evidence="8">Cell membrane</location>
        <topology evidence="8">Multi-pass membrane protein</topology>
    </subcellularLocation>
    <subcellularLocation>
        <location evidence="1">Membrane</location>
        <topology evidence="1">Multi-pass membrane protein</topology>
    </subcellularLocation>
</comment>
<evidence type="ECO:0000256" key="7">
    <source>
        <dbReference type="ARBA" id="ARBA00035652"/>
    </source>
</evidence>
<evidence type="ECO:0000256" key="3">
    <source>
        <dbReference type="ARBA" id="ARBA00022692"/>
    </source>
</evidence>
<evidence type="ECO:0000313" key="10">
    <source>
        <dbReference type="EMBL" id="RDY23892.1"/>
    </source>
</evidence>